<reference evidence="1 2" key="1">
    <citation type="journal article" date="2019" name="Sci. Rep.">
        <title>Orb-weaving spider Araneus ventricosus genome elucidates the spidroin gene catalogue.</title>
        <authorList>
            <person name="Kono N."/>
            <person name="Nakamura H."/>
            <person name="Ohtoshi R."/>
            <person name="Moran D.A.P."/>
            <person name="Shinohara A."/>
            <person name="Yoshida Y."/>
            <person name="Fujiwara M."/>
            <person name="Mori M."/>
            <person name="Tomita M."/>
            <person name="Arakawa K."/>
        </authorList>
    </citation>
    <scope>NUCLEOTIDE SEQUENCE [LARGE SCALE GENOMIC DNA]</scope>
</reference>
<accession>A0A4Y2KI11</accession>
<evidence type="ECO:0000313" key="2">
    <source>
        <dbReference type="Proteomes" id="UP000499080"/>
    </source>
</evidence>
<keyword evidence="2" id="KW-1185">Reference proteome</keyword>
<dbReference type="Proteomes" id="UP000499080">
    <property type="component" value="Unassembled WGS sequence"/>
</dbReference>
<gene>
    <name evidence="1" type="ORF">AVEN_171293_1</name>
</gene>
<organism evidence="1 2">
    <name type="scientific">Araneus ventricosus</name>
    <name type="common">Orbweaver spider</name>
    <name type="synonym">Epeira ventricosa</name>
    <dbReference type="NCBI Taxonomy" id="182803"/>
    <lineage>
        <taxon>Eukaryota</taxon>
        <taxon>Metazoa</taxon>
        <taxon>Ecdysozoa</taxon>
        <taxon>Arthropoda</taxon>
        <taxon>Chelicerata</taxon>
        <taxon>Arachnida</taxon>
        <taxon>Araneae</taxon>
        <taxon>Araneomorphae</taxon>
        <taxon>Entelegynae</taxon>
        <taxon>Araneoidea</taxon>
        <taxon>Araneidae</taxon>
        <taxon>Araneus</taxon>
    </lineage>
</organism>
<proteinExistence type="predicted"/>
<evidence type="ECO:0000313" key="1">
    <source>
        <dbReference type="EMBL" id="GBN01550.1"/>
    </source>
</evidence>
<name>A0A4Y2KI11_ARAVE</name>
<protein>
    <submittedName>
        <fullName evidence="1">Uncharacterized protein</fullName>
    </submittedName>
</protein>
<dbReference type="AlphaFoldDB" id="A0A4Y2KI11"/>
<comment type="caution">
    <text evidence="1">The sequence shown here is derived from an EMBL/GenBank/DDBJ whole genome shotgun (WGS) entry which is preliminary data.</text>
</comment>
<sequence>MLFAYGSLRFKSCRFSDGTAFAIHIRTASRAVRCFPRFPEEIANQGASHFLPTDFVSLVNDDRYIYETHRVHCKCSKLRLQAVIYLEDNRIMNY</sequence>
<dbReference type="EMBL" id="BGPR01004629">
    <property type="protein sequence ID" value="GBN01550.1"/>
    <property type="molecule type" value="Genomic_DNA"/>
</dbReference>